<dbReference type="PROSITE" id="PS50404">
    <property type="entry name" value="GST_NTER"/>
    <property type="match status" value="1"/>
</dbReference>
<name>A0A7Y0AX97_9HYPH</name>
<dbReference type="PROSITE" id="PS50405">
    <property type="entry name" value="GST_CTER"/>
    <property type="match status" value="1"/>
</dbReference>
<dbReference type="InterPro" id="IPR036282">
    <property type="entry name" value="Glutathione-S-Trfase_C_sf"/>
</dbReference>
<accession>A0A7Y0AX97</accession>
<dbReference type="SUPFAM" id="SSF47616">
    <property type="entry name" value="GST C-terminal domain-like"/>
    <property type="match status" value="1"/>
</dbReference>
<dbReference type="PANTHER" id="PTHR44051:SF8">
    <property type="entry name" value="GLUTATHIONE S-TRANSFERASE GSTA"/>
    <property type="match status" value="1"/>
</dbReference>
<feature type="domain" description="GST C-terminal" evidence="2">
    <location>
        <begin position="87"/>
        <end position="205"/>
    </location>
</feature>
<dbReference type="AlphaFoldDB" id="A0A7Y0AX97"/>
<keyword evidence="4" id="KW-1185">Reference proteome</keyword>
<dbReference type="RefSeq" id="WP_169591575.1">
    <property type="nucleotide sequence ID" value="NZ_JABBGK010000002.1"/>
</dbReference>
<dbReference type="PANTHER" id="PTHR44051">
    <property type="entry name" value="GLUTATHIONE S-TRANSFERASE-RELATED"/>
    <property type="match status" value="1"/>
</dbReference>
<comment type="caution">
    <text evidence="3">The sequence shown here is derived from an EMBL/GenBank/DDBJ whole genome shotgun (WGS) entry which is preliminary data.</text>
</comment>
<dbReference type="InterPro" id="IPR040079">
    <property type="entry name" value="Glutathione_S-Trfase"/>
</dbReference>
<evidence type="ECO:0000313" key="4">
    <source>
        <dbReference type="Proteomes" id="UP000541470"/>
    </source>
</evidence>
<dbReference type="Proteomes" id="UP000541470">
    <property type="component" value="Unassembled WGS sequence"/>
</dbReference>
<gene>
    <name evidence="3" type="ORF">HHL25_13420</name>
</gene>
<dbReference type="CDD" id="cd03057">
    <property type="entry name" value="GST_N_Beta"/>
    <property type="match status" value="1"/>
</dbReference>
<feature type="domain" description="GST N-terminal" evidence="1">
    <location>
        <begin position="1"/>
        <end position="81"/>
    </location>
</feature>
<dbReference type="InterPro" id="IPR004046">
    <property type="entry name" value="GST_C"/>
</dbReference>
<dbReference type="InterPro" id="IPR010987">
    <property type="entry name" value="Glutathione-S-Trfase_C-like"/>
</dbReference>
<dbReference type="Gene3D" id="3.40.30.10">
    <property type="entry name" value="Glutaredoxin"/>
    <property type="match status" value="1"/>
</dbReference>
<evidence type="ECO:0000313" key="3">
    <source>
        <dbReference type="EMBL" id="NML75126.1"/>
    </source>
</evidence>
<reference evidence="3 4" key="1">
    <citation type="submission" date="2020-04" db="EMBL/GenBank/DDBJ databases">
        <title>Rhizobium sp. S-51 isolated from soil.</title>
        <authorList>
            <person name="Dahal R.H."/>
        </authorList>
    </citation>
    <scope>NUCLEOTIDE SEQUENCE [LARGE SCALE GENOMIC DNA]</scope>
    <source>
        <strain evidence="3 4">S-51</strain>
    </source>
</reference>
<dbReference type="InterPro" id="IPR004045">
    <property type="entry name" value="Glutathione_S-Trfase_N"/>
</dbReference>
<dbReference type="SFLD" id="SFLDG00358">
    <property type="entry name" value="Main_(cytGST)"/>
    <property type="match status" value="1"/>
</dbReference>
<sequence length="205" mass="22503">MYILYGSIGSGSASVEAALAVSGIEYEIVQVTTAEGLHLTEDFKAINPRQQVPALRLPDRSVMTEGSAMMLHLADALPSTELAPAPGTAARAQHDRWLVFMAINIYEGELRKAYSDRYTDDPQGAEGVRSSADAYVKRHHAIIEEAISGPFILGDRMTMADIYLWMLAGWMDQEWLATHCPKIVALAARVRQDPRIAPIHAAHFG</sequence>
<dbReference type="Pfam" id="PF14497">
    <property type="entry name" value="GST_C_3"/>
    <property type="match status" value="1"/>
</dbReference>
<dbReference type="Pfam" id="PF13409">
    <property type="entry name" value="GST_N_2"/>
    <property type="match status" value="1"/>
</dbReference>
<dbReference type="Gene3D" id="1.20.1050.10">
    <property type="match status" value="1"/>
</dbReference>
<evidence type="ECO:0000259" key="2">
    <source>
        <dbReference type="PROSITE" id="PS50405"/>
    </source>
</evidence>
<evidence type="ECO:0000259" key="1">
    <source>
        <dbReference type="PROSITE" id="PS50404"/>
    </source>
</evidence>
<dbReference type="SFLD" id="SFLDS00019">
    <property type="entry name" value="Glutathione_Transferase_(cytos"/>
    <property type="match status" value="1"/>
</dbReference>
<dbReference type="GO" id="GO:0016740">
    <property type="term" value="F:transferase activity"/>
    <property type="evidence" value="ECO:0007669"/>
    <property type="project" value="UniProtKB-KW"/>
</dbReference>
<proteinExistence type="predicted"/>
<dbReference type="SUPFAM" id="SSF52833">
    <property type="entry name" value="Thioredoxin-like"/>
    <property type="match status" value="1"/>
</dbReference>
<keyword evidence="3" id="KW-0808">Transferase</keyword>
<organism evidence="3 4">
    <name type="scientific">Rhizobium terricola</name>
    <dbReference type="NCBI Taxonomy" id="2728849"/>
    <lineage>
        <taxon>Bacteria</taxon>
        <taxon>Pseudomonadati</taxon>
        <taxon>Pseudomonadota</taxon>
        <taxon>Alphaproteobacteria</taxon>
        <taxon>Hyphomicrobiales</taxon>
        <taxon>Rhizobiaceae</taxon>
        <taxon>Rhizobium/Agrobacterium group</taxon>
        <taxon>Rhizobium</taxon>
    </lineage>
</organism>
<protein>
    <submittedName>
        <fullName evidence="3">Glutathione S-transferase family protein</fullName>
    </submittedName>
</protein>
<dbReference type="EMBL" id="JABBGK010000002">
    <property type="protein sequence ID" value="NML75126.1"/>
    <property type="molecule type" value="Genomic_DNA"/>
</dbReference>
<dbReference type="InterPro" id="IPR036249">
    <property type="entry name" value="Thioredoxin-like_sf"/>
</dbReference>